<dbReference type="PANTHER" id="PTHR43479:SF7">
    <property type="entry name" value="TETR-FAMILY TRANSCRIPTIONAL REGULATOR"/>
    <property type="match status" value="1"/>
</dbReference>
<dbReference type="SUPFAM" id="SSF46689">
    <property type="entry name" value="Homeodomain-like"/>
    <property type="match status" value="1"/>
</dbReference>
<dbReference type="GO" id="GO:0003677">
    <property type="term" value="F:DNA binding"/>
    <property type="evidence" value="ECO:0007669"/>
    <property type="project" value="UniProtKB-UniRule"/>
</dbReference>
<evidence type="ECO:0000256" key="1">
    <source>
        <dbReference type="ARBA" id="ARBA00023125"/>
    </source>
</evidence>
<proteinExistence type="predicted"/>
<dbReference type="Proteomes" id="UP001146670">
    <property type="component" value="Unassembled WGS sequence"/>
</dbReference>
<reference evidence="4" key="1">
    <citation type="submission" date="2022-12" db="EMBL/GenBank/DDBJ databases">
        <title>Description and comparative metabolic analysis of Aerococcus sp. nov., isolated from the feces of a pig.</title>
        <authorList>
            <person name="Chang Y.-H."/>
        </authorList>
    </citation>
    <scope>NUCLEOTIDE SEQUENCE</scope>
    <source>
        <strain evidence="4">YH-aer222</strain>
    </source>
</reference>
<dbReference type="InterPro" id="IPR009057">
    <property type="entry name" value="Homeodomain-like_sf"/>
</dbReference>
<feature type="DNA-binding region" description="H-T-H motif" evidence="2">
    <location>
        <begin position="30"/>
        <end position="49"/>
    </location>
</feature>
<evidence type="ECO:0000313" key="4">
    <source>
        <dbReference type="EMBL" id="MCZ0725752.1"/>
    </source>
</evidence>
<dbReference type="AlphaFoldDB" id="A0A9X3FWD8"/>
<accession>A0A9X3FWD8</accession>
<evidence type="ECO:0000259" key="3">
    <source>
        <dbReference type="PROSITE" id="PS50977"/>
    </source>
</evidence>
<dbReference type="EMBL" id="JAPRFR010000001">
    <property type="protein sequence ID" value="MCZ0725752.1"/>
    <property type="molecule type" value="Genomic_DNA"/>
</dbReference>
<gene>
    <name evidence="4" type="ORF">OW157_04095</name>
</gene>
<keyword evidence="1 2" id="KW-0238">DNA-binding</keyword>
<protein>
    <submittedName>
        <fullName evidence="4">TetR/AcrR family transcriptional regulator</fullName>
    </submittedName>
</protein>
<feature type="domain" description="HTH tetR-type" evidence="3">
    <location>
        <begin position="7"/>
        <end position="67"/>
    </location>
</feature>
<dbReference type="PROSITE" id="PS50977">
    <property type="entry name" value="HTH_TETR_2"/>
    <property type="match status" value="1"/>
</dbReference>
<dbReference type="Gene3D" id="1.10.357.10">
    <property type="entry name" value="Tetracycline Repressor, domain 2"/>
    <property type="match status" value="1"/>
</dbReference>
<dbReference type="Pfam" id="PF00440">
    <property type="entry name" value="TetR_N"/>
    <property type="match status" value="1"/>
</dbReference>
<sequence>MVTSRQTQTKQKIKEALTQLLKQAPFEEVSVTAICRQAKINRGTFYLHYLDKYDLMDKLKEDTLGHIYDILTEETNQLSKAVIHDILWDIYDDFEFISVLSRTPYVKFSESIHHFIASILHLNPKIEKQITLFFGIPKEYALAAYIASLEAVISRWIANGGKESPDQMTEIIYQVSALE</sequence>
<comment type="caution">
    <text evidence="4">The sequence shown here is derived from an EMBL/GenBank/DDBJ whole genome shotgun (WGS) entry which is preliminary data.</text>
</comment>
<dbReference type="InterPro" id="IPR050624">
    <property type="entry name" value="HTH-type_Tx_Regulator"/>
</dbReference>
<keyword evidence="5" id="KW-1185">Reference proteome</keyword>
<dbReference type="InterPro" id="IPR001647">
    <property type="entry name" value="HTH_TetR"/>
</dbReference>
<evidence type="ECO:0000313" key="5">
    <source>
        <dbReference type="Proteomes" id="UP001146670"/>
    </source>
</evidence>
<dbReference type="PANTHER" id="PTHR43479">
    <property type="entry name" value="ACREF/ENVCD OPERON REPRESSOR-RELATED"/>
    <property type="match status" value="1"/>
</dbReference>
<dbReference type="RefSeq" id="WP_268752064.1">
    <property type="nucleotide sequence ID" value="NZ_JAPRFQ010000001.1"/>
</dbReference>
<organism evidence="4 5">
    <name type="scientific">Aerococcus kribbianus</name>
    <dbReference type="NCBI Taxonomy" id="2999064"/>
    <lineage>
        <taxon>Bacteria</taxon>
        <taxon>Bacillati</taxon>
        <taxon>Bacillota</taxon>
        <taxon>Bacilli</taxon>
        <taxon>Lactobacillales</taxon>
        <taxon>Aerococcaceae</taxon>
        <taxon>Aerococcus</taxon>
    </lineage>
</organism>
<evidence type="ECO:0000256" key="2">
    <source>
        <dbReference type="PROSITE-ProRule" id="PRU00335"/>
    </source>
</evidence>
<name>A0A9X3FWD8_9LACT</name>